<gene>
    <name evidence="3" type="ORF">LRAMOSA00567</name>
</gene>
<proteinExistence type="predicted"/>
<keyword evidence="1" id="KW-0175">Coiled coil</keyword>
<evidence type="ECO:0000313" key="3">
    <source>
        <dbReference type="EMBL" id="CDS03165.1"/>
    </source>
</evidence>
<evidence type="ECO:0008006" key="4">
    <source>
        <dbReference type="Google" id="ProtNLM"/>
    </source>
</evidence>
<reference evidence="3" key="1">
    <citation type="journal article" date="2014" name="Genome Announc.">
        <title>De novo whole-genome sequence and genome annotation of Lichtheimia ramosa.</title>
        <authorList>
            <person name="Linde J."/>
            <person name="Schwartze V."/>
            <person name="Binder U."/>
            <person name="Lass-Florl C."/>
            <person name="Voigt K."/>
            <person name="Horn F."/>
        </authorList>
    </citation>
    <scope>NUCLEOTIDE SEQUENCE</scope>
    <source>
        <strain evidence="3">JMRC FSU:6197</strain>
    </source>
</reference>
<dbReference type="OrthoDB" id="2261617at2759"/>
<protein>
    <recommendedName>
        <fullName evidence="4">SWI5-dependent HO expression protein 3</fullName>
    </recommendedName>
</protein>
<name>A0A077W8S2_9FUNG</name>
<feature type="region of interest" description="Disordered" evidence="2">
    <location>
        <begin position="26"/>
        <end position="46"/>
    </location>
</feature>
<feature type="coiled-coil region" evidence="1">
    <location>
        <begin position="112"/>
        <end position="167"/>
    </location>
</feature>
<evidence type="ECO:0000256" key="1">
    <source>
        <dbReference type="SAM" id="Coils"/>
    </source>
</evidence>
<dbReference type="EMBL" id="LK023313">
    <property type="protein sequence ID" value="CDS03165.1"/>
    <property type="molecule type" value="Genomic_DNA"/>
</dbReference>
<accession>A0A077W8S2</accession>
<evidence type="ECO:0000256" key="2">
    <source>
        <dbReference type="SAM" id="MobiDB-lite"/>
    </source>
</evidence>
<sequence>MFPIYLLATPNNLQESSHSTLLLAPMLTPPTSVHPQPTTSSSSRSTRVVEQLQDTLDGLQKELVSTRLQLEAARQSKAQSEIDAQNYVESNKQYRHDIKGLMQVLESKQELLDTTKRSSMAMEAQVKKLRDEALASRKKLEELRRKEQVLERDRNAAVAEKEQTERQQIVLKQAMESLATRFEREVCGLRQDLDSVQHQVQVMANDSEAIARTVEAKIQQCTQERKILISRMQTLRSHMQGNLQQFVDQMHAEIQPLLYAVNRSASGTKDFEYSVLKCRGEVNGLVARIRAYTAEASSAAVIE</sequence>
<organism evidence="3">
    <name type="scientific">Lichtheimia ramosa</name>
    <dbReference type="NCBI Taxonomy" id="688394"/>
    <lineage>
        <taxon>Eukaryota</taxon>
        <taxon>Fungi</taxon>
        <taxon>Fungi incertae sedis</taxon>
        <taxon>Mucoromycota</taxon>
        <taxon>Mucoromycotina</taxon>
        <taxon>Mucoromycetes</taxon>
        <taxon>Mucorales</taxon>
        <taxon>Lichtheimiaceae</taxon>
        <taxon>Lichtheimia</taxon>
    </lineage>
</organism>
<dbReference type="AlphaFoldDB" id="A0A077W8S2"/>